<dbReference type="AlphaFoldDB" id="A0A1E5IG11"/>
<evidence type="ECO:0000313" key="2">
    <source>
        <dbReference type="Proteomes" id="UP000095237"/>
    </source>
</evidence>
<protein>
    <submittedName>
        <fullName evidence="1">Uncharacterized protein</fullName>
    </submittedName>
</protein>
<gene>
    <name evidence="1" type="ORF">ATZ36_09840</name>
</gene>
<dbReference type="Proteomes" id="UP000095237">
    <property type="component" value="Unassembled WGS sequence"/>
</dbReference>
<reference evidence="1 2" key="1">
    <citation type="submission" date="2015-11" db="EMBL/GenBank/DDBJ databases">
        <title>Evidence for parallel genomic evolution in an endosymbiosis of termite gut flagellates.</title>
        <authorList>
            <person name="Zheng H."/>
        </authorList>
    </citation>
    <scope>NUCLEOTIDE SEQUENCE [LARGE SCALE GENOMIC DNA]</scope>
    <source>
        <strain evidence="1 2">CET450</strain>
    </source>
</reference>
<accession>A0A1E5IG11</accession>
<dbReference type="EMBL" id="LNVX01000737">
    <property type="protein sequence ID" value="OEG69390.1"/>
    <property type="molecule type" value="Genomic_DNA"/>
</dbReference>
<comment type="caution">
    <text evidence="1">The sequence shown here is derived from an EMBL/GenBank/DDBJ whole genome shotgun (WGS) entry which is preliminary data.</text>
</comment>
<name>A0A1E5IG11_ENDTX</name>
<sequence length="59" mass="7005">MYERILYIKKEFILLEQFLGTAAEVLRKLNTLSGQQEFYAECKCAEIKYQIVCFTKSNF</sequence>
<keyword evidence="2" id="KW-1185">Reference proteome</keyword>
<organism evidence="1 2">
    <name type="scientific">Endomicrobium trichonymphae</name>
    <dbReference type="NCBI Taxonomy" id="1408204"/>
    <lineage>
        <taxon>Bacteria</taxon>
        <taxon>Pseudomonadati</taxon>
        <taxon>Elusimicrobiota</taxon>
        <taxon>Endomicrobiia</taxon>
        <taxon>Endomicrobiales</taxon>
        <taxon>Endomicrobiaceae</taxon>
        <taxon>Candidatus Endomicrobiellum</taxon>
    </lineage>
</organism>
<evidence type="ECO:0000313" key="1">
    <source>
        <dbReference type="EMBL" id="OEG69390.1"/>
    </source>
</evidence>
<proteinExistence type="predicted"/>